<feature type="signal peptide" evidence="1">
    <location>
        <begin position="1"/>
        <end position="19"/>
    </location>
</feature>
<dbReference type="EMBL" id="CP036273">
    <property type="protein sequence ID" value="QDU21638.1"/>
    <property type="molecule type" value="Genomic_DNA"/>
</dbReference>
<dbReference type="Proteomes" id="UP000319576">
    <property type="component" value="Chromosome"/>
</dbReference>
<organism evidence="2 3">
    <name type="scientific">Urbifossiella limnaea</name>
    <dbReference type="NCBI Taxonomy" id="2528023"/>
    <lineage>
        <taxon>Bacteria</taxon>
        <taxon>Pseudomonadati</taxon>
        <taxon>Planctomycetota</taxon>
        <taxon>Planctomycetia</taxon>
        <taxon>Gemmatales</taxon>
        <taxon>Gemmataceae</taxon>
        <taxon>Urbifossiella</taxon>
    </lineage>
</organism>
<sequence length="145" mass="15430" precursor="true">MTRVVSVVALLAVAGSAAAQPVGAINPQVVTARIENGSLVWATTQLLPVQKPVVVTVVVNGRPTAETRTVTELTRVTSERSEAVKNLKAADGAGRAINAERLAERLREEATVVLHVGRLPDAFRRAFRDETILIELPGPAAPPRQ</sequence>
<keyword evidence="3" id="KW-1185">Reference proteome</keyword>
<name>A0A517XVU2_9BACT</name>
<evidence type="ECO:0000313" key="2">
    <source>
        <dbReference type="EMBL" id="QDU21638.1"/>
    </source>
</evidence>
<protein>
    <submittedName>
        <fullName evidence="2">Uncharacterized protein</fullName>
    </submittedName>
</protein>
<proteinExistence type="predicted"/>
<dbReference type="KEGG" id="uli:ETAA1_36090"/>
<dbReference type="RefSeq" id="WP_145240733.1">
    <property type="nucleotide sequence ID" value="NZ_CP036273.1"/>
</dbReference>
<dbReference type="AlphaFoldDB" id="A0A517XVU2"/>
<evidence type="ECO:0000256" key="1">
    <source>
        <dbReference type="SAM" id="SignalP"/>
    </source>
</evidence>
<accession>A0A517XVU2</accession>
<reference evidence="2 3" key="1">
    <citation type="submission" date="2019-02" db="EMBL/GenBank/DDBJ databases">
        <title>Deep-cultivation of Planctomycetes and their phenomic and genomic characterization uncovers novel biology.</title>
        <authorList>
            <person name="Wiegand S."/>
            <person name="Jogler M."/>
            <person name="Boedeker C."/>
            <person name="Pinto D."/>
            <person name="Vollmers J."/>
            <person name="Rivas-Marin E."/>
            <person name="Kohn T."/>
            <person name="Peeters S.H."/>
            <person name="Heuer A."/>
            <person name="Rast P."/>
            <person name="Oberbeckmann S."/>
            <person name="Bunk B."/>
            <person name="Jeske O."/>
            <person name="Meyerdierks A."/>
            <person name="Storesund J.E."/>
            <person name="Kallscheuer N."/>
            <person name="Luecker S."/>
            <person name="Lage O.M."/>
            <person name="Pohl T."/>
            <person name="Merkel B.J."/>
            <person name="Hornburger P."/>
            <person name="Mueller R.-W."/>
            <person name="Bruemmer F."/>
            <person name="Labrenz M."/>
            <person name="Spormann A.M."/>
            <person name="Op den Camp H."/>
            <person name="Overmann J."/>
            <person name="Amann R."/>
            <person name="Jetten M.S.M."/>
            <person name="Mascher T."/>
            <person name="Medema M.H."/>
            <person name="Devos D.P."/>
            <person name="Kaster A.-K."/>
            <person name="Ovreas L."/>
            <person name="Rohde M."/>
            <person name="Galperin M.Y."/>
            <person name="Jogler C."/>
        </authorList>
    </citation>
    <scope>NUCLEOTIDE SEQUENCE [LARGE SCALE GENOMIC DNA]</scope>
    <source>
        <strain evidence="2 3">ETA_A1</strain>
    </source>
</reference>
<feature type="chain" id="PRO_5021734341" evidence="1">
    <location>
        <begin position="20"/>
        <end position="145"/>
    </location>
</feature>
<keyword evidence="1" id="KW-0732">Signal</keyword>
<evidence type="ECO:0000313" key="3">
    <source>
        <dbReference type="Proteomes" id="UP000319576"/>
    </source>
</evidence>
<gene>
    <name evidence="2" type="ORF">ETAA1_36090</name>
</gene>